<dbReference type="InterPro" id="IPR001296">
    <property type="entry name" value="Glyco_trans_1"/>
</dbReference>
<dbReference type="Pfam" id="PF00534">
    <property type="entry name" value="Glycos_transf_1"/>
    <property type="match status" value="1"/>
</dbReference>
<evidence type="ECO:0000259" key="1">
    <source>
        <dbReference type="Pfam" id="PF00534"/>
    </source>
</evidence>
<organism evidence="3 4">
    <name type="scientific">Zarconia navalis LEGE 11467</name>
    <dbReference type="NCBI Taxonomy" id="1828826"/>
    <lineage>
        <taxon>Bacteria</taxon>
        <taxon>Bacillati</taxon>
        <taxon>Cyanobacteriota</taxon>
        <taxon>Cyanophyceae</taxon>
        <taxon>Oscillatoriophycideae</taxon>
        <taxon>Oscillatoriales</taxon>
        <taxon>Oscillatoriales incertae sedis</taxon>
        <taxon>Zarconia</taxon>
        <taxon>Zarconia navalis</taxon>
    </lineage>
</organism>
<gene>
    <name evidence="3" type="ORF">IQ235_09995</name>
</gene>
<name>A0A928Z8Y2_9CYAN</name>
<proteinExistence type="predicted"/>
<dbReference type="AlphaFoldDB" id="A0A928Z8Y2"/>
<feature type="domain" description="Glycosyltransferase subfamily 4-like N-terminal" evidence="2">
    <location>
        <begin position="17"/>
        <end position="175"/>
    </location>
</feature>
<sequence length="364" mass="41113">MKIWHLGAASSPQKICGVNQTVWLIAREQARQGHQVTLLLGAKPHPRALDSAKTDGINLMQMSANCWRYTSLPSQLDRNPPDLVHLHSVFIPKQATLARTLGRYNIPYIITPHGGLNFQRSPLKKRIYSALLEKARFSQAAAITVLTPQEEAAVRAFVPQYQGVLRWMPNPIDLQKIPEPKWQGNTSTKQLVYLGRFDVLHKGIDRMVALARELEEFTFHLYGTPESKTQNRLARLQQKLPNNVHFHDPIYDAGKTQVLANASLYVQTSRWEGFPISIAEAMALGVPAALSEHLGVAQIFARHDLGLPLSVNPLEAATQLRKLFENPEKIHHWSRRARSFACEYFQPQTIADGYLDLYQTVLNP</sequence>
<dbReference type="PANTHER" id="PTHR45947">
    <property type="entry name" value="SULFOQUINOVOSYL TRANSFERASE SQD2"/>
    <property type="match status" value="1"/>
</dbReference>
<dbReference type="SUPFAM" id="SSF53756">
    <property type="entry name" value="UDP-Glycosyltransferase/glycogen phosphorylase"/>
    <property type="match status" value="1"/>
</dbReference>
<accession>A0A928Z8Y2</accession>
<comment type="caution">
    <text evidence="3">The sequence shown here is derived from an EMBL/GenBank/DDBJ whole genome shotgun (WGS) entry which is preliminary data.</text>
</comment>
<dbReference type="RefSeq" id="WP_264321337.1">
    <property type="nucleotide sequence ID" value="NZ_JADEXN010000152.1"/>
</dbReference>
<dbReference type="Pfam" id="PF13439">
    <property type="entry name" value="Glyco_transf_4"/>
    <property type="match status" value="1"/>
</dbReference>
<keyword evidence="4" id="KW-1185">Reference proteome</keyword>
<dbReference type="InterPro" id="IPR050194">
    <property type="entry name" value="Glycosyltransferase_grp1"/>
</dbReference>
<dbReference type="EMBL" id="JADEXN010000152">
    <property type="protein sequence ID" value="MBE9041109.1"/>
    <property type="molecule type" value="Genomic_DNA"/>
</dbReference>
<dbReference type="GO" id="GO:0016757">
    <property type="term" value="F:glycosyltransferase activity"/>
    <property type="evidence" value="ECO:0007669"/>
    <property type="project" value="InterPro"/>
</dbReference>
<reference evidence="3" key="1">
    <citation type="submission" date="2020-10" db="EMBL/GenBank/DDBJ databases">
        <authorList>
            <person name="Castelo-Branco R."/>
            <person name="Eusebio N."/>
            <person name="Adriana R."/>
            <person name="Vieira A."/>
            <person name="Brugerolle De Fraissinette N."/>
            <person name="Rezende De Castro R."/>
            <person name="Schneider M.P."/>
            <person name="Vasconcelos V."/>
            <person name="Leao P.N."/>
        </authorList>
    </citation>
    <scope>NUCLEOTIDE SEQUENCE</scope>
    <source>
        <strain evidence="3">LEGE 11467</strain>
    </source>
</reference>
<dbReference type="PANTHER" id="PTHR45947:SF3">
    <property type="entry name" value="SULFOQUINOVOSYL TRANSFERASE SQD2"/>
    <property type="match status" value="1"/>
</dbReference>
<feature type="domain" description="Glycosyl transferase family 1" evidence="1">
    <location>
        <begin position="184"/>
        <end position="339"/>
    </location>
</feature>
<protein>
    <submittedName>
        <fullName evidence="3">Glycosyltransferase family 4 protein</fullName>
    </submittedName>
</protein>
<evidence type="ECO:0000313" key="3">
    <source>
        <dbReference type="EMBL" id="MBE9041109.1"/>
    </source>
</evidence>
<evidence type="ECO:0000313" key="4">
    <source>
        <dbReference type="Proteomes" id="UP000621799"/>
    </source>
</evidence>
<dbReference type="Gene3D" id="3.40.50.2000">
    <property type="entry name" value="Glycogen Phosphorylase B"/>
    <property type="match status" value="2"/>
</dbReference>
<dbReference type="CDD" id="cd03801">
    <property type="entry name" value="GT4_PimA-like"/>
    <property type="match status" value="1"/>
</dbReference>
<evidence type="ECO:0000259" key="2">
    <source>
        <dbReference type="Pfam" id="PF13439"/>
    </source>
</evidence>
<dbReference type="Proteomes" id="UP000621799">
    <property type="component" value="Unassembled WGS sequence"/>
</dbReference>
<dbReference type="InterPro" id="IPR028098">
    <property type="entry name" value="Glyco_trans_4-like_N"/>
</dbReference>